<organism evidence="1 2">
    <name type="scientific">Streptomyces olivaceus</name>
    <dbReference type="NCBI Taxonomy" id="47716"/>
    <lineage>
        <taxon>Bacteria</taxon>
        <taxon>Bacillati</taxon>
        <taxon>Actinomycetota</taxon>
        <taxon>Actinomycetes</taxon>
        <taxon>Kitasatosporales</taxon>
        <taxon>Streptomycetaceae</taxon>
        <taxon>Streptomyces</taxon>
    </lineage>
</organism>
<accession>A0ABS7VX81</accession>
<dbReference type="EMBL" id="JAHSTP010000001">
    <property type="protein sequence ID" value="MBZ6149884.1"/>
    <property type="molecule type" value="Genomic_DNA"/>
</dbReference>
<evidence type="ECO:0000313" key="1">
    <source>
        <dbReference type="EMBL" id="MBZ6149884.1"/>
    </source>
</evidence>
<reference evidence="1 2" key="1">
    <citation type="submission" date="2021-06" db="EMBL/GenBank/DDBJ databases">
        <title>Ecological speciation of a Streptomyces species isolated from different habitats and geographic origins.</title>
        <authorList>
            <person name="Wang J."/>
        </authorList>
    </citation>
    <scope>NUCLEOTIDE SEQUENCE [LARGE SCALE GENOMIC DNA]</scope>
    <source>
        <strain evidence="1 2">FXJ8.012</strain>
    </source>
</reference>
<keyword evidence="2" id="KW-1185">Reference proteome</keyword>
<sequence>MVISYFPGRGTVFEEAYYDGEANGKAAGLTQGMAKGLAEGLAEGMVKGMARGMAASIVRVLEARGLTVSHEVRARVVGCTDLARLDFWLGRVGTVEQAEGLFAMRPGEPPEKPALE</sequence>
<gene>
    <name evidence="1" type="ORF">KVH32_01720</name>
</gene>
<name>A0ABS7VX81_STROV</name>
<protein>
    <recommendedName>
        <fullName evidence="3">DUF4351 domain-containing protein</fullName>
    </recommendedName>
</protein>
<dbReference type="Proteomes" id="UP000758701">
    <property type="component" value="Unassembled WGS sequence"/>
</dbReference>
<evidence type="ECO:0008006" key="3">
    <source>
        <dbReference type="Google" id="ProtNLM"/>
    </source>
</evidence>
<proteinExistence type="predicted"/>
<evidence type="ECO:0000313" key="2">
    <source>
        <dbReference type="Proteomes" id="UP000758701"/>
    </source>
</evidence>
<dbReference type="RefSeq" id="WP_051159399.1">
    <property type="nucleotide sequence ID" value="NZ_BNEF01000002.1"/>
</dbReference>
<comment type="caution">
    <text evidence="1">The sequence shown here is derived from an EMBL/GenBank/DDBJ whole genome shotgun (WGS) entry which is preliminary data.</text>
</comment>